<feature type="region of interest" description="Disordered" evidence="1">
    <location>
        <begin position="51"/>
        <end position="106"/>
    </location>
</feature>
<gene>
    <name evidence="2" type="ORF">PIB30_091428</name>
</gene>
<comment type="caution">
    <text evidence="2">The sequence shown here is derived from an EMBL/GenBank/DDBJ whole genome shotgun (WGS) entry which is preliminary data.</text>
</comment>
<accession>A0ABU6XTX3</accession>
<feature type="compositionally biased region" description="Basic and acidic residues" evidence="1">
    <location>
        <begin position="1"/>
        <end position="11"/>
    </location>
</feature>
<feature type="compositionally biased region" description="Acidic residues" evidence="1">
    <location>
        <begin position="57"/>
        <end position="82"/>
    </location>
</feature>
<organism evidence="2 3">
    <name type="scientific">Stylosanthes scabra</name>
    <dbReference type="NCBI Taxonomy" id="79078"/>
    <lineage>
        <taxon>Eukaryota</taxon>
        <taxon>Viridiplantae</taxon>
        <taxon>Streptophyta</taxon>
        <taxon>Embryophyta</taxon>
        <taxon>Tracheophyta</taxon>
        <taxon>Spermatophyta</taxon>
        <taxon>Magnoliopsida</taxon>
        <taxon>eudicotyledons</taxon>
        <taxon>Gunneridae</taxon>
        <taxon>Pentapetalae</taxon>
        <taxon>rosids</taxon>
        <taxon>fabids</taxon>
        <taxon>Fabales</taxon>
        <taxon>Fabaceae</taxon>
        <taxon>Papilionoideae</taxon>
        <taxon>50 kb inversion clade</taxon>
        <taxon>dalbergioids sensu lato</taxon>
        <taxon>Dalbergieae</taxon>
        <taxon>Pterocarpus clade</taxon>
        <taxon>Stylosanthes</taxon>
    </lineage>
</organism>
<keyword evidence="3" id="KW-1185">Reference proteome</keyword>
<evidence type="ECO:0000313" key="2">
    <source>
        <dbReference type="EMBL" id="MED6201076.1"/>
    </source>
</evidence>
<protein>
    <submittedName>
        <fullName evidence="2">Uncharacterized protein</fullName>
    </submittedName>
</protein>
<reference evidence="2 3" key="1">
    <citation type="journal article" date="2023" name="Plants (Basel)">
        <title>Bridging the Gap: Combining Genomics and Transcriptomics Approaches to Understand Stylosanthes scabra, an Orphan Legume from the Brazilian Caatinga.</title>
        <authorList>
            <person name="Ferreira-Neto J.R.C."/>
            <person name="da Silva M.D."/>
            <person name="Binneck E."/>
            <person name="de Melo N.F."/>
            <person name="da Silva R.H."/>
            <person name="de Melo A.L.T.M."/>
            <person name="Pandolfi V."/>
            <person name="Bustamante F.O."/>
            <person name="Brasileiro-Vidal A.C."/>
            <person name="Benko-Iseppon A.M."/>
        </authorList>
    </citation>
    <scope>NUCLEOTIDE SEQUENCE [LARGE SCALE GENOMIC DNA]</scope>
    <source>
        <tissue evidence="2">Leaves</tissue>
    </source>
</reference>
<name>A0ABU6XTX3_9FABA</name>
<feature type="region of interest" description="Disordered" evidence="1">
    <location>
        <begin position="121"/>
        <end position="150"/>
    </location>
</feature>
<dbReference type="EMBL" id="JASCZI010213273">
    <property type="protein sequence ID" value="MED6201076.1"/>
    <property type="molecule type" value="Genomic_DNA"/>
</dbReference>
<dbReference type="Proteomes" id="UP001341840">
    <property type="component" value="Unassembled WGS sequence"/>
</dbReference>
<sequence>MEEPKIAKADPAKGGPSCSKPKTVEVINLSSDDEADRRNKEAAISQLVLVANLNPGDLEEEEEDPDYEEEEEEGDDSEESVDSEVILSSWSLPAPSTTRGDDEYDDPHFWHYGRDLDNRGTDFGGGNHNVEPAPAEMCEGNCPGPSSSAA</sequence>
<feature type="compositionally biased region" description="Polar residues" evidence="1">
    <location>
        <begin position="86"/>
        <end position="98"/>
    </location>
</feature>
<evidence type="ECO:0000313" key="3">
    <source>
        <dbReference type="Proteomes" id="UP001341840"/>
    </source>
</evidence>
<evidence type="ECO:0000256" key="1">
    <source>
        <dbReference type="SAM" id="MobiDB-lite"/>
    </source>
</evidence>
<proteinExistence type="predicted"/>
<feature type="region of interest" description="Disordered" evidence="1">
    <location>
        <begin position="1"/>
        <end position="24"/>
    </location>
</feature>